<dbReference type="AlphaFoldDB" id="A0A0E9S772"/>
<proteinExistence type="predicted"/>
<evidence type="ECO:0000313" key="1">
    <source>
        <dbReference type="EMBL" id="JAH36368.1"/>
    </source>
</evidence>
<sequence length="38" mass="4460">MEQQIWKINLHCSMVHTSVKRLQFGSSPLTECVKLCQR</sequence>
<protein>
    <submittedName>
        <fullName evidence="1">Uncharacterized protein</fullName>
    </submittedName>
</protein>
<organism evidence="1">
    <name type="scientific">Anguilla anguilla</name>
    <name type="common">European freshwater eel</name>
    <name type="synonym">Muraena anguilla</name>
    <dbReference type="NCBI Taxonomy" id="7936"/>
    <lineage>
        <taxon>Eukaryota</taxon>
        <taxon>Metazoa</taxon>
        <taxon>Chordata</taxon>
        <taxon>Craniata</taxon>
        <taxon>Vertebrata</taxon>
        <taxon>Euteleostomi</taxon>
        <taxon>Actinopterygii</taxon>
        <taxon>Neopterygii</taxon>
        <taxon>Teleostei</taxon>
        <taxon>Anguilliformes</taxon>
        <taxon>Anguillidae</taxon>
        <taxon>Anguilla</taxon>
    </lineage>
</organism>
<accession>A0A0E9S772</accession>
<dbReference type="EMBL" id="GBXM01072209">
    <property type="protein sequence ID" value="JAH36368.1"/>
    <property type="molecule type" value="Transcribed_RNA"/>
</dbReference>
<reference evidence="1" key="2">
    <citation type="journal article" date="2015" name="Fish Shellfish Immunol.">
        <title>Early steps in the European eel (Anguilla anguilla)-Vibrio vulnificus interaction in the gills: Role of the RtxA13 toxin.</title>
        <authorList>
            <person name="Callol A."/>
            <person name="Pajuelo D."/>
            <person name="Ebbesson L."/>
            <person name="Teles M."/>
            <person name="MacKenzie S."/>
            <person name="Amaro C."/>
        </authorList>
    </citation>
    <scope>NUCLEOTIDE SEQUENCE</scope>
</reference>
<reference evidence="1" key="1">
    <citation type="submission" date="2014-11" db="EMBL/GenBank/DDBJ databases">
        <authorList>
            <person name="Amaro Gonzalez C."/>
        </authorList>
    </citation>
    <scope>NUCLEOTIDE SEQUENCE</scope>
</reference>
<name>A0A0E9S772_ANGAN</name>